<dbReference type="EMBL" id="JAGQDC010000002">
    <property type="protein sequence ID" value="MCL1028219.1"/>
    <property type="molecule type" value="Genomic_DNA"/>
</dbReference>
<accession>A0ABT0K908</accession>
<gene>
    <name evidence="1" type="ORF">KAJ71_04060</name>
</gene>
<evidence type="ECO:0000313" key="2">
    <source>
        <dbReference type="Proteomes" id="UP001165275"/>
    </source>
</evidence>
<dbReference type="Proteomes" id="UP001165275">
    <property type="component" value="Unassembled WGS sequence"/>
</dbReference>
<comment type="caution">
    <text evidence="1">The sequence shown here is derived from an EMBL/GenBank/DDBJ whole genome shotgun (WGS) entry which is preliminary data.</text>
</comment>
<keyword evidence="2" id="KW-1185">Reference proteome</keyword>
<organism evidence="1 2">
    <name type="scientific">Serratia silvae</name>
    <dbReference type="NCBI Taxonomy" id="2824122"/>
    <lineage>
        <taxon>Bacteria</taxon>
        <taxon>Pseudomonadati</taxon>
        <taxon>Pseudomonadota</taxon>
        <taxon>Gammaproteobacteria</taxon>
        <taxon>Enterobacterales</taxon>
        <taxon>Yersiniaceae</taxon>
        <taxon>Serratia</taxon>
    </lineage>
</organism>
<protein>
    <submittedName>
        <fullName evidence="1">Uncharacterized protein</fullName>
    </submittedName>
</protein>
<sequence length="48" mass="5267">MTRFRRALEQLHHRGPYGEGLMTLPGGALGMTRLPMSSAAPVTRHLPP</sequence>
<evidence type="ECO:0000313" key="1">
    <source>
        <dbReference type="EMBL" id="MCL1028219.1"/>
    </source>
</evidence>
<dbReference type="RefSeq" id="WP_248944491.1">
    <property type="nucleotide sequence ID" value="NZ_CBCSGY010000032.1"/>
</dbReference>
<proteinExistence type="predicted"/>
<reference evidence="1" key="1">
    <citation type="submission" date="2021-04" db="EMBL/GenBank/DDBJ databases">
        <title>Genome sequence of Serratia sp. arafor3.</title>
        <authorList>
            <person name="Besaury L."/>
        </authorList>
    </citation>
    <scope>NUCLEOTIDE SEQUENCE</scope>
    <source>
        <strain evidence="1">Arafor3</strain>
    </source>
</reference>
<name>A0ABT0K908_9GAMM</name>